<evidence type="ECO:0000313" key="7">
    <source>
        <dbReference type="EMBL" id="GFO46038.1"/>
    </source>
</evidence>
<evidence type="ECO:0000256" key="4">
    <source>
        <dbReference type="ARBA" id="ARBA00023136"/>
    </source>
</evidence>
<gene>
    <name evidence="7" type="ORF">PoB_007254300</name>
</gene>
<dbReference type="InterPro" id="IPR026673">
    <property type="entry name" value="SPEC3/Stum"/>
</dbReference>
<dbReference type="AlphaFoldDB" id="A0AAV4DNX3"/>
<dbReference type="GO" id="GO:0016020">
    <property type="term" value="C:membrane"/>
    <property type="evidence" value="ECO:0007669"/>
    <property type="project" value="UniProtKB-SubCell"/>
</dbReference>
<dbReference type="PANTHER" id="PTHR21676">
    <property type="entry name" value="PROTEIN STUM"/>
    <property type="match status" value="1"/>
</dbReference>
<dbReference type="EMBL" id="BLXT01008140">
    <property type="protein sequence ID" value="GFO46038.1"/>
    <property type="molecule type" value="Genomic_DNA"/>
</dbReference>
<evidence type="ECO:0000256" key="5">
    <source>
        <dbReference type="SAM" id="MobiDB-lite"/>
    </source>
</evidence>
<dbReference type="GO" id="GO:0071683">
    <property type="term" value="C:sensory dendrite"/>
    <property type="evidence" value="ECO:0007669"/>
    <property type="project" value="TreeGrafter"/>
</dbReference>
<evidence type="ECO:0000256" key="1">
    <source>
        <dbReference type="ARBA" id="ARBA00004141"/>
    </source>
</evidence>
<evidence type="ECO:0000256" key="6">
    <source>
        <dbReference type="SAM" id="Phobius"/>
    </source>
</evidence>
<reference evidence="7 8" key="1">
    <citation type="journal article" date="2021" name="Elife">
        <title>Chloroplast acquisition without the gene transfer in kleptoplastic sea slugs, Plakobranchus ocellatus.</title>
        <authorList>
            <person name="Maeda T."/>
            <person name="Takahashi S."/>
            <person name="Yoshida T."/>
            <person name="Shimamura S."/>
            <person name="Takaki Y."/>
            <person name="Nagai Y."/>
            <person name="Toyoda A."/>
            <person name="Suzuki Y."/>
            <person name="Arimoto A."/>
            <person name="Ishii H."/>
            <person name="Satoh N."/>
            <person name="Nishiyama T."/>
            <person name="Hasebe M."/>
            <person name="Maruyama T."/>
            <person name="Minagawa J."/>
            <person name="Obokata J."/>
            <person name="Shigenobu S."/>
        </authorList>
    </citation>
    <scope>NUCLEOTIDE SEQUENCE [LARGE SCALE GENOMIC DNA]</scope>
</reference>
<feature type="region of interest" description="Disordered" evidence="5">
    <location>
        <begin position="100"/>
        <end position="234"/>
    </location>
</feature>
<dbReference type="Proteomes" id="UP000735302">
    <property type="component" value="Unassembled WGS sequence"/>
</dbReference>
<comment type="subcellular location">
    <subcellularLocation>
        <location evidence="1">Membrane</location>
        <topology evidence="1">Multi-pass membrane protein</topology>
    </subcellularLocation>
</comment>
<sequence>MQAYEQKLRKIGTFTAGLSVLCCSHVRPKQDSRRHCIWVNSGVALLQFLLTFLFLLGWIWSITWGLAFLAVSKQFYSRGKDGDANRGKNQTDCYSGVLQVAPQHKSSPSPSSRAGSSNSINKVGSATGAHQHQHSHHHPQQHLHQHHHHHYNRHNDDERHSSNNSLNKQQHQPRTTKHNSSQPSQLSSHHHHHRHSPHHDHHSEQQHQQEGSRQPPRQHPHQHHYQQRRPHTPERIRLHQDDSDEVAVMPVELSPCDTTNFVFEREQRSNNLASGSRSVTNENADSAATTSTGKTDNNTLANVSDVAADIKTNNLSAVLPSITINQETSSSLTSVPVTTIPGTLNSSHDNTTMPIRRHLGDEMALQPIIALQQVNINGAGDRPSVGCAPISTQFQPSNEKIMRARTRHEKMLQRQMGDNDLSPFELTNQKLAAIIIHDLPVQAHPLRPIEQDQADSLPKY</sequence>
<dbReference type="GO" id="GO:0042330">
    <property type="term" value="P:taxis"/>
    <property type="evidence" value="ECO:0007669"/>
    <property type="project" value="TreeGrafter"/>
</dbReference>
<dbReference type="GO" id="GO:0019230">
    <property type="term" value="P:proprioception"/>
    <property type="evidence" value="ECO:0007669"/>
    <property type="project" value="TreeGrafter"/>
</dbReference>
<proteinExistence type="predicted"/>
<feature type="compositionally biased region" description="Basic residues" evidence="5">
    <location>
        <begin position="188"/>
        <end position="200"/>
    </location>
</feature>
<keyword evidence="4 6" id="KW-0472">Membrane</keyword>
<feature type="compositionally biased region" description="Basic residues" evidence="5">
    <location>
        <begin position="131"/>
        <end position="152"/>
    </location>
</feature>
<feature type="compositionally biased region" description="Low complexity" evidence="5">
    <location>
        <begin position="106"/>
        <end position="119"/>
    </location>
</feature>
<evidence type="ECO:0000256" key="2">
    <source>
        <dbReference type="ARBA" id="ARBA00022692"/>
    </source>
</evidence>
<comment type="caution">
    <text evidence="7">The sequence shown here is derived from an EMBL/GenBank/DDBJ whole genome shotgun (WGS) entry which is preliminary data.</text>
</comment>
<keyword evidence="2 6" id="KW-0812">Transmembrane</keyword>
<feature type="compositionally biased region" description="Basic residues" evidence="5">
    <location>
        <begin position="216"/>
        <end position="230"/>
    </location>
</feature>
<feature type="region of interest" description="Disordered" evidence="5">
    <location>
        <begin position="269"/>
        <end position="298"/>
    </location>
</feature>
<dbReference type="GO" id="GO:0050954">
    <property type="term" value="P:sensory perception of mechanical stimulus"/>
    <property type="evidence" value="ECO:0007669"/>
    <property type="project" value="TreeGrafter"/>
</dbReference>
<dbReference type="Pfam" id="PF15795">
    <property type="entry name" value="Spec3"/>
    <property type="match status" value="1"/>
</dbReference>
<protein>
    <submittedName>
        <fullName evidence="7">Protein spec3-like isoform x1</fullName>
    </submittedName>
</protein>
<keyword evidence="3 6" id="KW-1133">Transmembrane helix</keyword>
<accession>A0AAV4DNX3</accession>
<organism evidence="7 8">
    <name type="scientific">Plakobranchus ocellatus</name>
    <dbReference type="NCBI Taxonomy" id="259542"/>
    <lineage>
        <taxon>Eukaryota</taxon>
        <taxon>Metazoa</taxon>
        <taxon>Spiralia</taxon>
        <taxon>Lophotrochozoa</taxon>
        <taxon>Mollusca</taxon>
        <taxon>Gastropoda</taxon>
        <taxon>Heterobranchia</taxon>
        <taxon>Euthyneura</taxon>
        <taxon>Panpulmonata</taxon>
        <taxon>Sacoglossa</taxon>
        <taxon>Placobranchoidea</taxon>
        <taxon>Plakobranchidae</taxon>
        <taxon>Plakobranchus</taxon>
    </lineage>
</organism>
<feature type="compositionally biased region" description="Polar residues" evidence="5">
    <location>
        <begin position="162"/>
        <end position="173"/>
    </location>
</feature>
<feature type="compositionally biased region" description="Low complexity" evidence="5">
    <location>
        <begin position="178"/>
        <end position="187"/>
    </location>
</feature>
<name>A0AAV4DNX3_9GAST</name>
<evidence type="ECO:0000256" key="3">
    <source>
        <dbReference type="ARBA" id="ARBA00022989"/>
    </source>
</evidence>
<dbReference type="PANTHER" id="PTHR21676:SF6">
    <property type="entry name" value="PROTEIN STUM"/>
    <property type="match status" value="1"/>
</dbReference>
<evidence type="ECO:0000313" key="8">
    <source>
        <dbReference type="Proteomes" id="UP000735302"/>
    </source>
</evidence>
<feature type="transmembrane region" description="Helical" evidence="6">
    <location>
        <begin position="44"/>
        <end position="71"/>
    </location>
</feature>
<keyword evidence="8" id="KW-1185">Reference proteome</keyword>